<organism evidence="3 4">
    <name type="scientific">Arctia plantaginis</name>
    <name type="common">Wood tiger moth</name>
    <name type="synonym">Phalaena plantaginis</name>
    <dbReference type="NCBI Taxonomy" id="874455"/>
    <lineage>
        <taxon>Eukaryota</taxon>
        <taxon>Metazoa</taxon>
        <taxon>Ecdysozoa</taxon>
        <taxon>Arthropoda</taxon>
        <taxon>Hexapoda</taxon>
        <taxon>Insecta</taxon>
        <taxon>Pterygota</taxon>
        <taxon>Neoptera</taxon>
        <taxon>Endopterygota</taxon>
        <taxon>Lepidoptera</taxon>
        <taxon>Glossata</taxon>
        <taxon>Ditrysia</taxon>
        <taxon>Noctuoidea</taxon>
        <taxon>Erebidae</taxon>
        <taxon>Arctiinae</taxon>
        <taxon>Arctia</taxon>
    </lineage>
</organism>
<dbReference type="GO" id="GO:0042162">
    <property type="term" value="F:telomeric DNA binding"/>
    <property type="evidence" value="ECO:0007669"/>
    <property type="project" value="TreeGrafter"/>
</dbReference>
<keyword evidence="1" id="KW-0158">Chromosome</keyword>
<dbReference type="InterPro" id="IPR000477">
    <property type="entry name" value="RT_dom"/>
</dbReference>
<dbReference type="Gene3D" id="3.30.70.2630">
    <property type="match status" value="1"/>
</dbReference>
<keyword evidence="4" id="KW-1185">Reference proteome</keyword>
<dbReference type="PANTHER" id="PTHR12066">
    <property type="entry name" value="TELOMERASE REVERSE TRANSCRIPTASE"/>
    <property type="match status" value="1"/>
</dbReference>
<evidence type="ECO:0000256" key="1">
    <source>
        <dbReference type="RuleBase" id="RU365061"/>
    </source>
</evidence>
<evidence type="ECO:0000313" key="3">
    <source>
        <dbReference type="EMBL" id="CAB3258369.1"/>
    </source>
</evidence>
<keyword evidence="1" id="KW-0539">Nucleus</keyword>
<keyword evidence="1" id="KW-0479">Metal-binding</keyword>
<dbReference type="Proteomes" id="UP000494106">
    <property type="component" value="Unassembled WGS sequence"/>
</dbReference>
<dbReference type="GO" id="GO:0000333">
    <property type="term" value="C:telomerase catalytic core complex"/>
    <property type="evidence" value="ECO:0007669"/>
    <property type="project" value="TreeGrafter"/>
</dbReference>
<keyword evidence="1" id="KW-0548">Nucleotidyltransferase</keyword>
<keyword evidence="1" id="KW-0695">RNA-directed DNA polymerase</keyword>
<dbReference type="Gene3D" id="3.10.10.20">
    <property type="match status" value="1"/>
</dbReference>
<dbReference type="OrthoDB" id="289721at2759"/>
<comment type="caution">
    <text evidence="3">The sequence shown here is derived from an EMBL/GenBank/DDBJ whole genome shotgun (WGS) entry which is preliminary data.</text>
</comment>
<proteinExistence type="inferred from homology"/>
<dbReference type="SUPFAM" id="SSF56672">
    <property type="entry name" value="DNA/RNA polymerases"/>
    <property type="match status" value="1"/>
</dbReference>
<comment type="subcellular location">
    <subcellularLocation>
        <location evidence="1">Nucleus</location>
    </subcellularLocation>
    <subcellularLocation>
        <location evidence="1">Chromosome</location>
        <location evidence="1">Telomere</location>
    </subcellularLocation>
</comment>
<comment type="catalytic activity">
    <reaction evidence="1">
        <text>DNA(n) + a 2'-deoxyribonucleoside 5'-triphosphate = DNA(n+1) + diphosphate</text>
        <dbReference type="Rhea" id="RHEA:22508"/>
        <dbReference type="Rhea" id="RHEA-COMP:17339"/>
        <dbReference type="Rhea" id="RHEA-COMP:17340"/>
        <dbReference type="ChEBI" id="CHEBI:33019"/>
        <dbReference type="ChEBI" id="CHEBI:61560"/>
        <dbReference type="ChEBI" id="CHEBI:173112"/>
        <dbReference type="EC" id="2.7.7.49"/>
    </reaction>
</comment>
<dbReference type="EMBL" id="CADEBC010000598">
    <property type="protein sequence ID" value="CAB3258369.1"/>
    <property type="molecule type" value="Genomic_DNA"/>
</dbReference>
<dbReference type="GO" id="GO:0007004">
    <property type="term" value="P:telomere maintenance via telomerase"/>
    <property type="evidence" value="ECO:0007669"/>
    <property type="project" value="TreeGrafter"/>
</dbReference>
<dbReference type="PROSITE" id="PS50878">
    <property type="entry name" value="RT_POL"/>
    <property type="match status" value="1"/>
</dbReference>
<name>A0A8S1B9A6_ARCPL</name>
<dbReference type="EC" id="2.7.7.49" evidence="1"/>
<keyword evidence="1" id="KW-0460">Magnesium</keyword>
<dbReference type="CDD" id="cd01648">
    <property type="entry name" value="TERT"/>
    <property type="match status" value="1"/>
</dbReference>
<feature type="domain" description="Reverse transcriptase" evidence="2">
    <location>
        <begin position="25"/>
        <end position="274"/>
    </location>
</feature>
<dbReference type="GO" id="GO:0046872">
    <property type="term" value="F:metal ion binding"/>
    <property type="evidence" value="ECO:0007669"/>
    <property type="project" value="UniProtKB-KW"/>
</dbReference>
<evidence type="ECO:0000313" key="4">
    <source>
        <dbReference type="Proteomes" id="UP000494106"/>
    </source>
</evidence>
<gene>
    <name evidence="3" type="ORF">APLA_LOCUS16444</name>
</gene>
<dbReference type="Gene3D" id="1.10.10.2210">
    <property type="match status" value="1"/>
</dbReference>
<dbReference type="GO" id="GO:0070034">
    <property type="term" value="F:telomerase RNA binding"/>
    <property type="evidence" value="ECO:0007669"/>
    <property type="project" value="TreeGrafter"/>
</dbReference>
<protein>
    <recommendedName>
        <fullName evidence="1">Telomerase reverse transcriptase</fullName>
        <ecNumber evidence="1">2.7.7.49</ecNumber>
    </recommendedName>
    <alternativeName>
        <fullName evidence="1">Telomerase catalytic subunit</fullName>
    </alternativeName>
</protein>
<dbReference type="GO" id="GO:0003720">
    <property type="term" value="F:telomerase activity"/>
    <property type="evidence" value="ECO:0007669"/>
    <property type="project" value="InterPro"/>
</dbReference>
<reference evidence="3 4" key="1">
    <citation type="submission" date="2020-04" db="EMBL/GenBank/DDBJ databases">
        <authorList>
            <person name="Wallbank WR R."/>
            <person name="Pardo Diaz C."/>
            <person name="Kozak K."/>
            <person name="Martin S."/>
            <person name="Jiggins C."/>
            <person name="Moest M."/>
            <person name="Warren A I."/>
            <person name="Byers J.R.P. K."/>
            <person name="Montejo-Kovacevich G."/>
            <person name="Yen C E."/>
        </authorList>
    </citation>
    <scope>NUCLEOTIDE SEQUENCE [LARGE SCALE GENOMIC DNA]</scope>
</reference>
<dbReference type="PANTHER" id="PTHR12066:SF0">
    <property type="entry name" value="TELOMERASE REVERSE TRANSCRIPTASE"/>
    <property type="match status" value="1"/>
</dbReference>
<dbReference type="InterPro" id="IPR003545">
    <property type="entry name" value="Telomerase_RT"/>
</dbReference>
<keyword evidence="1" id="KW-0779">Telomere</keyword>
<dbReference type="InterPro" id="IPR043502">
    <property type="entry name" value="DNA/RNA_pol_sf"/>
</dbReference>
<sequence length="492" mass="57922">MIYTNVIKKSEHYSKGKKSRRNYSLANRFQLKMFKKKIPKLHITLKTNNESRPIVCYKNNLLSTSEKYKIRDRLRFLKSLTGKPNTKIESLYNNLYLKWINANKPKLYFVKTDLSNAFGSINREKLAKFLSEKYINFLKAEMCITMKKKIAQQYKDIVQELRKPILIRAGSTVYEWKEGLVQGYKYSPALSELYYSYLDAIYFSDHMEIKENDIKLFTRVVDDYLYITDSLENAMSFIAALTNYRNVNYDKTVVNFSHDTIKYNEEIIFLGYCYNTCTMQVSRANNIYAGQMCYKIAFTVGLSDLPRFIESRIGQSSIPINSHIFNLQYNNEELIWRHIFTTFCLSANKLCTILAILCEEREMEVLLIPYKKKVTVKLTNTILETLTRNKPEDLIFIYCINHFRYLAWLALSLCAKRTPKCSGLVPLINNQLAKNNCIFGKWREHASRISKTGECLRKATKEVCRRIDLRVTFRDFETLPLGFECYHHRKLK</sequence>
<comment type="function">
    <text evidence="1">Telomerase is a ribonucleoprotein enzyme essential for the replication of chromosome termini in most eukaryotes. It elongates telomeres. It is a reverse transcriptase that adds simple sequence repeats to chromosome ends by copying a template sequence within the RNA component of the enzyme.</text>
</comment>
<comment type="similarity">
    <text evidence="1">Belongs to the reverse transcriptase family. Telomerase subfamily.</text>
</comment>
<evidence type="ECO:0000259" key="2">
    <source>
        <dbReference type="PROSITE" id="PS50878"/>
    </source>
</evidence>
<dbReference type="GO" id="GO:0000781">
    <property type="term" value="C:chromosome, telomeric region"/>
    <property type="evidence" value="ECO:0007669"/>
    <property type="project" value="UniProtKB-SubCell"/>
</dbReference>
<accession>A0A8S1B9A6</accession>
<dbReference type="AlphaFoldDB" id="A0A8S1B9A6"/>
<keyword evidence="1" id="KW-0808">Transferase</keyword>